<organism evidence="2 3">
    <name type="scientific">Streblomastix strix</name>
    <dbReference type="NCBI Taxonomy" id="222440"/>
    <lineage>
        <taxon>Eukaryota</taxon>
        <taxon>Metamonada</taxon>
        <taxon>Preaxostyla</taxon>
        <taxon>Oxymonadida</taxon>
        <taxon>Streblomastigidae</taxon>
        <taxon>Streblomastix</taxon>
    </lineage>
</organism>
<keyword evidence="1" id="KW-0472">Membrane</keyword>
<dbReference type="AlphaFoldDB" id="A0A5J4TJT2"/>
<gene>
    <name evidence="2" type="ORF">EZS28_045849</name>
</gene>
<sequence length="86" mass="9780">MNPCSMDKSKNFLARPISFGFDVGVYYICFLVGTPIQIIFILSTNGDNINMFQIFPRKLHIPQANLYFIQSPVRGKVYVSCNAQVE</sequence>
<evidence type="ECO:0000256" key="1">
    <source>
        <dbReference type="SAM" id="Phobius"/>
    </source>
</evidence>
<reference evidence="2 3" key="1">
    <citation type="submission" date="2019-03" db="EMBL/GenBank/DDBJ databases">
        <title>Single cell metagenomics reveals metabolic interactions within the superorganism composed of flagellate Streblomastix strix and complex community of Bacteroidetes bacteria on its surface.</title>
        <authorList>
            <person name="Treitli S.C."/>
            <person name="Kolisko M."/>
            <person name="Husnik F."/>
            <person name="Keeling P."/>
            <person name="Hampl V."/>
        </authorList>
    </citation>
    <scope>NUCLEOTIDE SEQUENCE [LARGE SCALE GENOMIC DNA]</scope>
    <source>
        <strain evidence="2">ST1C</strain>
    </source>
</reference>
<keyword evidence="1" id="KW-0812">Transmembrane</keyword>
<dbReference type="EMBL" id="SNRW01029586">
    <property type="protein sequence ID" value="KAA6358624.1"/>
    <property type="molecule type" value="Genomic_DNA"/>
</dbReference>
<name>A0A5J4TJT2_9EUKA</name>
<feature type="transmembrane region" description="Helical" evidence="1">
    <location>
        <begin position="24"/>
        <end position="42"/>
    </location>
</feature>
<evidence type="ECO:0000313" key="2">
    <source>
        <dbReference type="EMBL" id="KAA6358624.1"/>
    </source>
</evidence>
<protein>
    <submittedName>
        <fullName evidence="2">Uncharacterized protein</fullName>
    </submittedName>
</protein>
<proteinExistence type="predicted"/>
<dbReference type="Proteomes" id="UP000324800">
    <property type="component" value="Unassembled WGS sequence"/>
</dbReference>
<comment type="caution">
    <text evidence="2">The sequence shown here is derived from an EMBL/GenBank/DDBJ whole genome shotgun (WGS) entry which is preliminary data.</text>
</comment>
<evidence type="ECO:0000313" key="3">
    <source>
        <dbReference type="Proteomes" id="UP000324800"/>
    </source>
</evidence>
<accession>A0A5J4TJT2</accession>
<keyword evidence="1" id="KW-1133">Transmembrane helix</keyword>